<dbReference type="AlphaFoldDB" id="A0A9E2L9L6"/>
<evidence type="ECO:0000256" key="1">
    <source>
        <dbReference type="ARBA" id="ARBA00004236"/>
    </source>
</evidence>
<dbReference type="GO" id="GO:0008658">
    <property type="term" value="F:penicillin binding"/>
    <property type="evidence" value="ECO:0007669"/>
    <property type="project" value="InterPro"/>
</dbReference>
<keyword evidence="8" id="KW-0328">Glycosyltransferase</keyword>
<evidence type="ECO:0000313" key="20">
    <source>
        <dbReference type="EMBL" id="MBU3854038.1"/>
    </source>
</evidence>
<evidence type="ECO:0000256" key="2">
    <source>
        <dbReference type="ARBA" id="ARBA00004752"/>
    </source>
</evidence>
<evidence type="ECO:0000256" key="15">
    <source>
        <dbReference type="ARBA" id="ARBA00023316"/>
    </source>
</evidence>
<evidence type="ECO:0000256" key="12">
    <source>
        <dbReference type="ARBA" id="ARBA00022984"/>
    </source>
</evidence>
<comment type="pathway">
    <text evidence="2">Cell wall biogenesis; peptidoglycan biosynthesis.</text>
</comment>
<dbReference type="GO" id="GO:0008360">
    <property type="term" value="P:regulation of cell shape"/>
    <property type="evidence" value="ECO:0007669"/>
    <property type="project" value="UniProtKB-KW"/>
</dbReference>
<dbReference type="Pfam" id="PF00905">
    <property type="entry name" value="Transpeptidase"/>
    <property type="match status" value="1"/>
</dbReference>
<evidence type="ECO:0000256" key="13">
    <source>
        <dbReference type="ARBA" id="ARBA00023136"/>
    </source>
</evidence>
<comment type="similarity">
    <text evidence="3">In the C-terminal section; belongs to the transpeptidase family.</text>
</comment>
<evidence type="ECO:0000256" key="8">
    <source>
        <dbReference type="ARBA" id="ARBA00022676"/>
    </source>
</evidence>
<feature type="domain" description="Penicillin-binding protein transpeptidase" evidence="18">
    <location>
        <begin position="452"/>
        <end position="691"/>
    </location>
</feature>
<dbReference type="GO" id="GO:0030288">
    <property type="term" value="C:outer membrane-bounded periplasmic space"/>
    <property type="evidence" value="ECO:0007669"/>
    <property type="project" value="TreeGrafter"/>
</dbReference>
<keyword evidence="15" id="KW-0961">Cell wall biogenesis/degradation</keyword>
<evidence type="ECO:0000256" key="3">
    <source>
        <dbReference type="ARBA" id="ARBA00007090"/>
    </source>
</evidence>
<keyword evidence="7" id="KW-0645">Protease</keyword>
<dbReference type="PANTHER" id="PTHR32282">
    <property type="entry name" value="BINDING PROTEIN TRANSPEPTIDASE, PUTATIVE-RELATED"/>
    <property type="match status" value="1"/>
</dbReference>
<keyword evidence="12" id="KW-0573">Peptidoglycan synthesis</keyword>
<comment type="caution">
    <text evidence="20">The sequence shown here is derived from an EMBL/GenBank/DDBJ whole genome shotgun (WGS) entry which is preliminary data.</text>
</comment>
<evidence type="ECO:0000256" key="16">
    <source>
        <dbReference type="ARBA" id="ARBA00034000"/>
    </source>
</evidence>
<keyword evidence="9" id="KW-0808">Transferase</keyword>
<dbReference type="GO" id="GO:0005886">
    <property type="term" value="C:plasma membrane"/>
    <property type="evidence" value="ECO:0007669"/>
    <property type="project" value="UniProtKB-SubCell"/>
</dbReference>
<dbReference type="EMBL" id="JAHLFU010000199">
    <property type="protein sequence ID" value="MBU3854038.1"/>
    <property type="molecule type" value="Genomic_DNA"/>
</dbReference>
<dbReference type="InterPro" id="IPR001264">
    <property type="entry name" value="Glyco_trans_51"/>
</dbReference>
<evidence type="ECO:0000313" key="21">
    <source>
        <dbReference type="Proteomes" id="UP000823865"/>
    </source>
</evidence>
<dbReference type="Proteomes" id="UP000823865">
    <property type="component" value="Unassembled WGS sequence"/>
</dbReference>
<dbReference type="GO" id="GO:0009002">
    <property type="term" value="F:serine-type D-Ala-D-Ala carboxypeptidase activity"/>
    <property type="evidence" value="ECO:0007669"/>
    <property type="project" value="UniProtKB-EC"/>
</dbReference>
<evidence type="ECO:0000259" key="19">
    <source>
        <dbReference type="Pfam" id="PF00912"/>
    </source>
</evidence>
<dbReference type="GO" id="GO:0008955">
    <property type="term" value="F:peptidoglycan glycosyltransferase activity"/>
    <property type="evidence" value="ECO:0007669"/>
    <property type="project" value="UniProtKB-EC"/>
</dbReference>
<comment type="subcellular location">
    <subcellularLocation>
        <location evidence="1">Cell membrane</location>
    </subcellularLocation>
</comment>
<evidence type="ECO:0000256" key="5">
    <source>
        <dbReference type="ARBA" id="ARBA00022475"/>
    </source>
</evidence>
<evidence type="ECO:0000259" key="18">
    <source>
        <dbReference type="Pfam" id="PF00905"/>
    </source>
</evidence>
<evidence type="ECO:0000256" key="17">
    <source>
        <dbReference type="ARBA" id="ARBA00049902"/>
    </source>
</evidence>
<dbReference type="InterPro" id="IPR050396">
    <property type="entry name" value="Glycosyltr_51/Transpeptidase"/>
</dbReference>
<dbReference type="InterPro" id="IPR023346">
    <property type="entry name" value="Lysozyme-like_dom_sf"/>
</dbReference>
<reference evidence="20" key="2">
    <citation type="submission" date="2021-04" db="EMBL/GenBank/DDBJ databases">
        <authorList>
            <person name="Gilroy R."/>
        </authorList>
    </citation>
    <scope>NUCLEOTIDE SEQUENCE</scope>
    <source>
        <strain evidence="20">G3-2149</strain>
    </source>
</reference>
<name>A0A9E2L9L6_9BACT</name>
<evidence type="ECO:0000256" key="4">
    <source>
        <dbReference type="ARBA" id="ARBA00007739"/>
    </source>
</evidence>
<evidence type="ECO:0000256" key="6">
    <source>
        <dbReference type="ARBA" id="ARBA00022645"/>
    </source>
</evidence>
<evidence type="ECO:0000256" key="7">
    <source>
        <dbReference type="ARBA" id="ARBA00022670"/>
    </source>
</evidence>
<dbReference type="Pfam" id="PF00912">
    <property type="entry name" value="Transgly"/>
    <property type="match status" value="1"/>
</dbReference>
<feature type="domain" description="Glycosyl transferase family 51" evidence="19">
    <location>
        <begin position="57"/>
        <end position="238"/>
    </location>
</feature>
<keyword evidence="5" id="KW-1003">Cell membrane</keyword>
<keyword evidence="13" id="KW-0472">Membrane</keyword>
<evidence type="ECO:0000256" key="11">
    <source>
        <dbReference type="ARBA" id="ARBA00022960"/>
    </source>
</evidence>
<keyword evidence="10" id="KW-0378">Hydrolase</keyword>
<dbReference type="GO" id="GO:0009252">
    <property type="term" value="P:peptidoglycan biosynthetic process"/>
    <property type="evidence" value="ECO:0007669"/>
    <property type="project" value="UniProtKB-KW"/>
</dbReference>
<comment type="catalytic activity">
    <reaction evidence="17">
        <text>[GlcNAc-(1-&gt;4)-Mur2Ac(oyl-L-Ala-gamma-D-Glu-L-Lys-D-Ala-D-Ala)](n)-di-trans,octa-cis-undecaprenyl diphosphate + beta-D-GlcNAc-(1-&gt;4)-Mur2Ac(oyl-L-Ala-gamma-D-Glu-L-Lys-D-Ala-D-Ala)-di-trans,octa-cis-undecaprenyl diphosphate = [GlcNAc-(1-&gt;4)-Mur2Ac(oyl-L-Ala-gamma-D-Glu-L-Lys-D-Ala-D-Ala)](n+1)-di-trans,octa-cis-undecaprenyl diphosphate + di-trans,octa-cis-undecaprenyl diphosphate + H(+)</text>
        <dbReference type="Rhea" id="RHEA:23708"/>
        <dbReference type="Rhea" id="RHEA-COMP:9602"/>
        <dbReference type="Rhea" id="RHEA-COMP:9603"/>
        <dbReference type="ChEBI" id="CHEBI:15378"/>
        <dbReference type="ChEBI" id="CHEBI:58405"/>
        <dbReference type="ChEBI" id="CHEBI:60033"/>
        <dbReference type="ChEBI" id="CHEBI:78435"/>
        <dbReference type="EC" id="2.4.99.28"/>
    </reaction>
</comment>
<sequence length="775" mass="88227">MRKKIIIALWIVLVLGIGSVAGAFWAISKGYIGYMPNFQELENPVNKYASQVFSSDGKLIGTWSYSRANRIFVGYDDLSPWLVKALVATEDARFYDHSGIDFRALARAIVKRGILRQTNAGGGSTITQQLAKQLYSETAQSTMERAMQKPIEWVIAVELERYYTKEEIITMYLNYFDFLHNAVGIKTATKTYFGKEPKDLTITEAATLIGMCKNPSYFNPVRYPERCRDRRNVVIDQMVKAQYLTEAEAAAEKEKPLDLNFKRVDHKEGVATYLRERLRGMLMADKPKRDDYASWQDQLFYEDSLAWETDPLYGWCNKNKKPDGSNYNIYTDGLKIYTTIDARMQRYAEEALYEHVGLYLQPLFDKEQKGRSRRPYSDALTNAEVEQIMNRSKTQSERYITMKKNGYSKEEIDKAFETPTEMTVFTYHGEVDTVMTPMDSIRYYKCFLRSGFMAMDPKTGEVKAYVGGLDYRFFQYDMAGVGRRQVGSTIKPFLYTLAMENGMSPCDQVMNVQQTYMVAGKPWTPRNGSRARYGEMVTLKWGLAQSNNWISAYLMSKLSPEALVRLIHEFGVLNRDIHPSMSLCLGPCDISVSEMVSAYTAFPNKGIRTAPLLVTRIEDNEGNVLAQFQPRMNEVISEESAYKMLILLRGVMDGGTGGRMRFRYNIKSPMGGKTGTTNRNSDGWFIGFTPSLVFGSWVGGEDRDIHFRSMTYAQGASSALPICAKFLQKVYADKSLHYSQDEPFDIPEGFDPCQSMIVPTDSVAEEVIGIDEIFE</sequence>
<gene>
    <name evidence="20" type="ORF">H9789_09560</name>
</gene>
<accession>A0A9E2L9L6</accession>
<dbReference type="SUPFAM" id="SSF56601">
    <property type="entry name" value="beta-lactamase/transpeptidase-like"/>
    <property type="match status" value="1"/>
</dbReference>
<organism evidence="20 21">
    <name type="scientific">Candidatus Paraprevotella stercoravium</name>
    <dbReference type="NCBI Taxonomy" id="2838725"/>
    <lineage>
        <taxon>Bacteria</taxon>
        <taxon>Pseudomonadati</taxon>
        <taxon>Bacteroidota</taxon>
        <taxon>Bacteroidia</taxon>
        <taxon>Bacteroidales</taxon>
        <taxon>Prevotellaceae</taxon>
        <taxon>Paraprevotella</taxon>
    </lineage>
</organism>
<keyword evidence="11" id="KW-0133">Cell shape</keyword>
<reference evidence="20" key="1">
    <citation type="journal article" date="2021" name="PeerJ">
        <title>Extensive microbial diversity within the chicken gut microbiome revealed by metagenomics and culture.</title>
        <authorList>
            <person name="Gilroy R."/>
            <person name="Ravi A."/>
            <person name="Getino M."/>
            <person name="Pursley I."/>
            <person name="Horton D.L."/>
            <person name="Alikhan N.F."/>
            <person name="Baker D."/>
            <person name="Gharbi K."/>
            <person name="Hall N."/>
            <person name="Watson M."/>
            <person name="Adriaenssens E.M."/>
            <person name="Foster-Nyarko E."/>
            <person name="Jarju S."/>
            <person name="Secka A."/>
            <person name="Antonio M."/>
            <person name="Oren A."/>
            <person name="Chaudhuri R.R."/>
            <person name="La Ragione R."/>
            <person name="Hildebrand F."/>
            <person name="Pallen M.J."/>
        </authorList>
    </citation>
    <scope>NUCLEOTIDE SEQUENCE</scope>
    <source>
        <strain evidence="20">G3-2149</strain>
    </source>
</reference>
<proteinExistence type="inferred from homology"/>
<comment type="catalytic activity">
    <reaction evidence="16">
        <text>Preferential cleavage: (Ac)2-L-Lys-D-Ala-|-D-Ala. Also transpeptidation of peptidyl-alanyl moieties that are N-acyl substituents of D-alanine.</text>
        <dbReference type="EC" id="3.4.16.4"/>
    </reaction>
</comment>
<keyword evidence="6" id="KW-0121">Carboxypeptidase</keyword>
<dbReference type="GO" id="GO:0006508">
    <property type="term" value="P:proteolysis"/>
    <property type="evidence" value="ECO:0007669"/>
    <property type="project" value="UniProtKB-KW"/>
</dbReference>
<dbReference type="InterPro" id="IPR036950">
    <property type="entry name" value="PBP_transglycosylase"/>
</dbReference>
<keyword evidence="14" id="KW-0511">Multifunctional enzyme</keyword>
<evidence type="ECO:0000256" key="9">
    <source>
        <dbReference type="ARBA" id="ARBA00022679"/>
    </source>
</evidence>
<dbReference type="GO" id="GO:0071555">
    <property type="term" value="P:cell wall organization"/>
    <property type="evidence" value="ECO:0007669"/>
    <property type="project" value="UniProtKB-KW"/>
</dbReference>
<dbReference type="SUPFAM" id="SSF53955">
    <property type="entry name" value="Lysozyme-like"/>
    <property type="match status" value="1"/>
</dbReference>
<protein>
    <submittedName>
        <fullName evidence="20">Transglycosylase domain-containing protein</fullName>
    </submittedName>
</protein>
<dbReference type="PANTHER" id="PTHR32282:SF11">
    <property type="entry name" value="PENICILLIN-BINDING PROTEIN 1B"/>
    <property type="match status" value="1"/>
</dbReference>
<dbReference type="InterPro" id="IPR012338">
    <property type="entry name" value="Beta-lactam/transpept-like"/>
</dbReference>
<evidence type="ECO:0000256" key="10">
    <source>
        <dbReference type="ARBA" id="ARBA00022801"/>
    </source>
</evidence>
<dbReference type="InterPro" id="IPR001460">
    <property type="entry name" value="PCN-bd_Tpept"/>
</dbReference>
<evidence type="ECO:0000256" key="14">
    <source>
        <dbReference type="ARBA" id="ARBA00023268"/>
    </source>
</evidence>
<dbReference type="Gene3D" id="3.40.710.10">
    <property type="entry name" value="DD-peptidase/beta-lactamase superfamily"/>
    <property type="match status" value="1"/>
</dbReference>
<comment type="similarity">
    <text evidence="4">In the N-terminal section; belongs to the glycosyltransferase 51 family.</text>
</comment>
<dbReference type="Gene3D" id="1.10.3810.10">
    <property type="entry name" value="Biosynthetic peptidoglycan transglycosylase-like"/>
    <property type="match status" value="1"/>
</dbReference>